<dbReference type="PANTHER" id="PTHR15004">
    <property type="entry name" value="GLUTAMYL-TRNA(GLN) AMIDOTRANSFERASE SUBUNIT C, MITOCHONDRIAL"/>
    <property type="match status" value="1"/>
</dbReference>
<evidence type="ECO:0000256" key="2">
    <source>
        <dbReference type="ARBA" id="ARBA00011123"/>
    </source>
</evidence>
<accession>A0ABV1DYB6</accession>
<evidence type="ECO:0000313" key="7">
    <source>
        <dbReference type="Proteomes" id="UP001489509"/>
    </source>
</evidence>
<dbReference type="Pfam" id="PF02686">
    <property type="entry name" value="GatC"/>
    <property type="match status" value="1"/>
</dbReference>
<evidence type="ECO:0000256" key="1">
    <source>
        <dbReference type="ARBA" id="ARBA00010757"/>
    </source>
</evidence>
<name>A0ABV1DYB6_9FIRM</name>
<dbReference type="InterPro" id="IPR036113">
    <property type="entry name" value="Asp/Glu-ADT_sf_sub_c"/>
</dbReference>
<comment type="catalytic activity">
    <reaction evidence="5">
        <text>L-glutamyl-tRNA(Gln) + L-glutamine + ATP + H2O = L-glutaminyl-tRNA(Gln) + L-glutamate + ADP + phosphate + H(+)</text>
        <dbReference type="Rhea" id="RHEA:17521"/>
        <dbReference type="Rhea" id="RHEA-COMP:9681"/>
        <dbReference type="Rhea" id="RHEA-COMP:9684"/>
        <dbReference type="ChEBI" id="CHEBI:15377"/>
        <dbReference type="ChEBI" id="CHEBI:15378"/>
        <dbReference type="ChEBI" id="CHEBI:29985"/>
        <dbReference type="ChEBI" id="CHEBI:30616"/>
        <dbReference type="ChEBI" id="CHEBI:43474"/>
        <dbReference type="ChEBI" id="CHEBI:58359"/>
        <dbReference type="ChEBI" id="CHEBI:78520"/>
        <dbReference type="ChEBI" id="CHEBI:78521"/>
        <dbReference type="ChEBI" id="CHEBI:456216"/>
    </reaction>
</comment>
<dbReference type="NCBIfam" id="TIGR00135">
    <property type="entry name" value="gatC"/>
    <property type="match status" value="1"/>
</dbReference>
<sequence length="93" mass="10587">MNNEVLAKMEDLALVRFDEAERESVLAEMADVMACLDAIKAADTEGTEPMIYVQALENVFREDEVHEFPRIDDILENAPDEMEHQFVAPPTFD</sequence>
<dbReference type="InterPro" id="IPR003837">
    <property type="entry name" value="GatC"/>
</dbReference>
<reference evidence="6 7" key="1">
    <citation type="submission" date="2024-03" db="EMBL/GenBank/DDBJ databases">
        <title>Human intestinal bacterial collection.</title>
        <authorList>
            <person name="Pauvert C."/>
            <person name="Hitch T.C.A."/>
            <person name="Clavel T."/>
        </authorList>
    </citation>
    <scope>NUCLEOTIDE SEQUENCE [LARGE SCALE GENOMIC DNA]</scope>
    <source>
        <strain evidence="6 7">CLA-JM-H44</strain>
    </source>
</reference>
<comment type="catalytic activity">
    <reaction evidence="4">
        <text>L-aspartyl-tRNA(Asn) + L-glutamine + ATP + H2O = L-asparaginyl-tRNA(Asn) + L-glutamate + ADP + phosphate + 2 H(+)</text>
        <dbReference type="Rhea" id="RHEA:14513"/>
        <dbReference type="Rhea" id="RHEA-COMP:9674"/>
        <dbReference type="Rhea" id="RHEA-COMP:9677"/>
        <dbReference type="ChEBI" id="CHEBI:15377"/>
        <dbReference type="ChEBI" id="CHEBI:15378"/>
        <dbReference type="ChEBI" id="CHEBI:29985"/>
        <dbReference type="ChEBI" id="CHEBI:30616"/>
        <dbReference type="ChEBI" id="CHEBI:43474"/>
        <dbReference type="ChEBI" id="CHEBI:58359"/>
        <dbReference type="ChEBI" id="CHEBI:78515"/>
        <dbReference type="ChEBI" id="CHEBI:78516"/>
        <dbReference type="ChEBI" id="CHEBI:456216"/>
    </reaction>
</comment>
<comment type="similarity">
    <text evidence="1">Belongs to the GatC family.</text>
</comment>
<evidence type="ECO:0000313" key="6">
    <source>
        <dbReference type="EMBL" id="MEQ2440052.1"/>
    </source>
</evidence>
<dbReference type="SUPFAM" id="SSF141000">
    <property type="entry name" value="Glu-tRNAGln amidotransferase C subunit"/>
    <property type="match status" value="1"/>
</dbReference>
<organism evidence="6 7">
    <name type="scientific">Solibaculum intestinale</name>
    <dbReference type="NCBI Taxonomy" id="3133165"/>
    <lineage>
        <taxon>Bacteria</taxon>
        <taxon>Bacillati</taxon>
        <taxon>Bacillota</taxon>
        <taxon>Clostridia</taxon>
        <taxon>Eubacteriales</taxon>
        <taxon>Oscillospiraceae</taxon>
        <taxon>Solibaculum</taxon>
    </lineage>
</organism>
<gene>
    <name evidence="6" type="primary">gatC</name>
    <name evidence="6" type="ORF">WMO26_04340</name>
</gene>
<comment type="caution">
    <text evidence="6">The sequence shown here is derived from an EMBL/GenBank/DDBJ whole genome shotgun (WGS) entry which is preliminary data.</text>
</comment>
<comment type="function">
    <text evidence="3">Allows the formation of correctly charged Asn-tRNA(Asn) or Gln-tRNA(Gln) through the transamidation of misacylated Asp-tRNA(Asn) or Glu-tRNA(Gln) in organisms which lack either or both of asparaginyl-tRNA or glutaminyl-tRNA synthetases. The reaction takes place in the presence of glutamine and ATP through an activated phospho-Asp-tRNA(Asn) or phospho-Glu-tRNA(Gln).</text>
</comment>
<dbReference type="RefSeq" id="WP_349218402.1">
    <property type="nucleotide sequence ID" value="NZ_JBBMFD010000004.1"/>
</dbReference>
<dbReference type="PANTHER" id="PTHR15004:SF0">
    <property type="entry name" value="GLUTAMYL-TRNA(GLN) AMIDOTRANSFERASE SUBUNIT C, MITOCHONDRIAL"/>
    <property type="match status" value="1"/>
</dbReference>
<dbReference type="EMBL" id="JBBMFD010000004">
    <property type="protein sequence ID" value="MEQ2440052.1"/>
    <property type="molecule type" value="Genomic_DNA"/>
</dbReference>
<evidence type="ECO:0000256" key="3">
    <source>
        <dbReference type="ARBA" id="ARBA00024799"/>
    </source>
</evidence>
<evidence type="ECO:0000256" key="5">
    <source>
        <dbReference type="ARBA" id="ARBA00047913"/>
    </source>
</evidence>
<evidence type="ECO:0000256" key="4">
    <source>
        <dbReference type="ARBA" id="ARBA00047380"/>
    </source>
</evidence>
<dbReference type="Proteomes" id="UP001489509">
    <property type="component" value="Unassembled WGS sequence"/>
</dbReference>
<proteinExistence type="inferred from homology"/>
<keyword evidence="7" id="KW-1185">Reference proteome</keyword>
<comment type="subunit">
    <text evidence="2">Heterotrimer of A, B and C subunits.</text>
</comment>
<protein>
    <submittedName>
        <fullName evidence="6">Asp-tRNA(Asn)/Glu-tRNA(Gln) amidotransferase subunit GatC</fullName>
    </submittedName>
</protein>